<sequence>MSYDQDPVDYTLDPNQALEDNPIRLHSGLDIRSLINDGTGTIFEPEVDERLFEDLKPEDRNYFMTQDKEFEAKLERLHLDDEPSSADVDDSDETMDFAAKSACMDRVTEDGGIKKRILFHGLQSTGRPPKNGTVTIHYSLYLEDQDEPYDSTILRGRPERFKLDDGRLFPGIELAVKSMLAKERSEFLIQPQYAFGDMGCPPRVPQKAEILAKIELLNFVQEAEAEALLCLDPEERAKAKSFDEIIKVVKIEHTEGNNLVRAQEWKNAIKRYERGIKLLEDVEMKDEEEERRQQDLLRDLQLNRAHCSLKVGWPKKACIGLQKALEIDPRNVKANFRMAKAKRMLGHLEDAMKYLKRADLLSSSANADIGQEMRGLSELIKREKDAEKAMCTKMFVSAQNSPASDPKVVEEDVDEDFCDEMKMRLEGFLLNANDTSLPLPKNFTPAEIRMTKSLASDMNMKVEKITLKNSQVQWTVLKD</sequence>
<accession>A0A553NG36</accession>
<dbReference type="GO" id="GO:0051879">
    <property type="term" value="F:Hsp90 protein binding"/>
    <property type="evidence" value="ECO:0007669"/>
    <property type="project" value="TreeGrafter"/>
</dbReference>
<dbReference type="InterPro" id="IPR001179">
    <property type="entry name" value="PPIase_FKBP_dom"/>
</dbReference>
<dbReference type="PROSITE" id="PS50059">
    <property type="entry name" value="FKBP_PPIASE"/>
    <property type="match status" value="1"/>
</dbReference>
<feature type="domain" description="PPIase FKBP-type" evidence="6">
    <location>
        <begin position="131"/>
        <end position="220"/>
    </location>
</feature>
<feature type="coiled-coil region" evidence="5">
    <location>
        <begin position="262"/>
        <end position="299"/>
    </location>
</feature>
<keyword evidence="3" id="KW-0802">TPR repeat</keyword>
<dbReference type="GO" id="GO:0003755">
    <property type="term" value="F:peptidyl-prolyl cis-trans isomerase activity"/>
    <property type="evidence" value="ECO:0007669"/>
    <property type="project" value="UniProtKB-KW"/>
</dbReference>
<name>A0A553NG36_TIGCA</name>
<gene>
    <name evidence="7" type="ORF">TCAL_01858</name>
</gene>
<dbReference type="GO" id="GO:0007283">
    <property type="term" value="P:spermatogenesis"/>
    <property type="evidence" value="ECO:0007669"/>
    <property type="project" value="TreeGrafter"/>
</dbReference>
<evidence type="ECO:0000313" key="8">
    <source>
        <dbReference type="Proteomes" id="UP000318571"/>
    </source>
</evidence>
<proteinExistence type="inferred from homology"/>
<keyword evidence="5" id="KW-0175">Coiled coil</keyword>
<dbReference type="Proteomes" id="UP000318571">
    <property type="component" value="Chromosome 10"/>
</dbReference>
<dbReference type="AlphaFoldDB" id="A0A553NG36"/>
<dbReference type="OrthoDB" id="8116123at2759"/>
<dbReference type="InterPro" id="IPR042282">
    <property type="entry name" value="FKBP6/shu"/>
</dbReference>
<evidence type="ECO:0000256" key="5">
    <source>
        <dbReference type="SAM" id="Coils"/>
    </source>
</evidence>
<dbReference type="SUPFAM" id="SSF54534">
    <property type="entry name" value="FKBP-like"/>
    <property type="match status" value="1"/>
</dbReference>
<comment type="caution">
    <text evidence="7">The sequence shown here is derived from an EMBL/GenBank/DDBJ whole genome shotgun (WGS) entry which is preliminary data.</text>
</comment>
<dbReference type="EC" id="5.2.1.8" evidence="4"/>
<evidence type="ECO:0000256" key="4">
    <source>
        <dbReference type="PROSITE-ProRule" id="PRU00277"/>
    </source>
</evidence>
<keyword evidence="4" id="KW-0697">Rotamase</keyword>
<dbReference type="OMA" id="RGTKFEF"/>
<evidence type="ECO:0000256" key="1">
    <source>
        <dbReference type="ARBA" id="ARBA00009648"/>
    </source>
</evidence>
<reference evidence="7 8" key="1">
    <citation type="journal article" date="2018" name="Nat. Ecol. Evol.">
        <title>Genomic signatures of mitonuclear coevolution across populations of Tigriopus californicus.</title>
        <authorList>
            <person name="Barreto F.S."/>
            <person name="Watson E.T."/>
            <person name="Lima T.G."/>
            <person name="Willett C.S."/>
            <person name="Edmands S."/>
            <person name="Li W."/>
            <person name="Burton R.S."/>
        </authorList>
    </citation>
    <scope>NUCLEOTIDE SEQUENCE [LARGE SCALE GENOMIC DNA]</scope>
    <source>
        <strain evidence="7 8">San Diego</strain>
    </source>
</reference>
<evidence type="ECO:0000259" key="6">
    <source>
        <dbReference type="PROSITE" id="PS50059"/>
    </source>
</evidence>
<protein>
    <recommendedName>
        <fullName evidence="4">peptidylprolyl isomerase</fullName>
        <ecNumber evidence="4">5.2.1.8</ecNumber>
    </recommendedName>
</protein>
<evidence type="ECO:0000313" key="7">
    <source>
        <dbReference type="EMBL" id="TRY64381.1"/>
    </source>
</evidence>
<dbReference type="GO" id="GO:0005737">
    <property type="term" value="C:cytoplasm"/>
    <property type="evidence" value="ECO:0007669"/>
    <property type="project" value="TreeGrafter"/>
</dbReference>
<keyword evidence="8" id="KW-1185">Reference proteome</keyword>
<dbReference type="Pfam" id="PF00254">
    <property type="entry name" value="FKBP_C"/>
    <property type="match status" value="1"/>
</dbReference>
<evidence type="ECO:0000256" key="2">
    <source>
        <dbReference type="ARBA" id="ARBA00022737"/>
    </source>
</evidence>
<dbReference type="InterPro" id="IPR046357">
    <property type="entry name" value="PPIase_dom_sf"/>
</dbReference>
<organism evidence="7 8">
    <name type="scientific">Tigriopus californicus</name>
    <name type="common">Marine copepod</name>
    <dbReference type="NCBI Taxonomy" id="6832"/>
    <lineage>
        <taxon>Eukaryota</taxon>
        <taxon>Metazoa</taxon>
        <taxon>Ecdysozoa</taxon>
        <taxon>Arthropoda</taxon>
        <taxon>Crustacea</taxon>
        <taxon>Multicrustacea</taxon>
        <taxon>Hexanauplia</taxon>
        <taxon>Copepoda</taxon>
        <taxon>Harpacticoida</taxon>
        <taxon>Harpacticidae</taxon>
        <taxon>Tigriopus</taxon>
    </lineage>
</organism>
<comment type="similarity">
    <text evidence="1">Belongs to the FKBP6 family.</text>
</comment>
<dbReference type="EMBL" id="VCGU01000458">
    <property type="protein sequence ID" value="TRY64381.1"/>
    <property type="molecule type" value="Genomic_DNA"/>
</dbReference>
<dbReference type="STRING" id="6832.A0A553NG36"/>
<dbReference type="InterPro" id="IPR011990">
    <property type="entry name" value="TPR-like_helical_dom_sf"/>
</dbReference>
<dbReference type="PANTHER" id="PTHR46674">
    <property type="entry name" value="INACTIVE PEPTIDYL-PROLYL CIS-TRANS ISOMERASE FKBP6"/>
    <property type="match status" value="1"/>
</dbReference>
<keyword evidence="4" id="KW-0413">Isomerase</keyword>
<dbReference type="SUPFAM" id="SSF48452">
    <property type="entry name" value="TPR-like"/>
    <property type="match status" value="1"/>
</dbReference>
<dbReference type="Gene3D" id="3.10.50.40">
    <property type="match status" value="1"/>
</dbReference>
<dbReference type="GO" id="GO:0034587">
    <property type="term" value="P:piRNA processing"/>
    <property type="evidence" value="ECO:0007669"/>
    <property type="project" value="TreeGrafter"/>
</dbReference>
<dbReference type="PANTHER" id="PTHR46674:SF1">
    <property type="entry name" value="INACTIVE PEPTIDYL-PROLYL CIS-TRANS ISOMERASE FKBP6"/>
    <property type="match status" value="1"/>
</dbReference>
<evidence type="ECO:0000256" key="3">
    <source>
        <dbReference type="ARBA" id="ARBA00022803"/>
    </source>
</evidence>
<comment type="catalytic activity">
    <reaction evidence="4">
        <text>[protein]-peptidylproline (omega=180) = [protein]-peptidylproline (omega=0)</text>
        <dbReference type="Rhea" id="RHEA:16237"/>
        <dbReference type="Rhea" id="RHEA-COMP:10747"/>
        <dbReference type="Rhea" id="RHEA-COMP:10748"/>
        <dbReference type="ChEBI" id="CHEBI:83833"/>
        <dbReference type="ChEBI" id="CHEBI:83834"/>
        <dbReference type="EC" id="5.2.1.8"/>
    </reaction>
</comment>
<dbReference type="Gene3D" id="1.25.40.10">
    <property type="entry name" value="Tetratricopeptide repeat domain"/>
    <property type="match status" value="1"/>
</dbReference>
<keyword evidence="2" id="KW-0677">Repeat</keyword>